<gene>
    <name evidence="2" type="ORF">QJ522_00570</name>
</gene>
<evidence type="ECO:0000256" key="1">
    <source>
        <dbReference type="SAM" id="Phobius"/>
    </source>
</evidence>
<name>A0AAW6TS43_9BACT</name>
<dbReference type="InterPro" id="IPR012902">
    <property type="entry name" value="N_methyl_site"/>
</dbReference>
<sequence>MRRSKAFTLIELLVVIAIIALLMSILMPALARVREQARTVSCRANLRQWNLFFSMYTEAHDGKFQAGVGSGHTYHWMNTLRPYYQNDHKIRCCPTALKPIVDEHGNTAPVWNVFSAWGRFWGEGYAPEGDWGSYGINGWVENPPADYATVYENFDTRNNWRTPGVRGAAYVPLFMDALRFNIFPLPTDNPPEVPDMAWQGTQHMRRICIDRHNGGSNMAFLDWSVRKVDLKELWTLKWHKTYDTAGPWTMAGGVSPSDWPDWMSRYRDF</sequence>
<dbReference type="EMBL" id="JASCXX010000001">
    <property type="protein sequence ID" value="MDI6447520.1"/>
    <property type="molecule type" value="Genomic_DNA"/>
</dbReference>
<accession>A0AAW6TS43</accession>
<dbReference type="RefSeq" id="WP_349242931.1">
    <property type="nucleotide sequence ID" value="NZ_JASCXX010000001.1"/>
</dbReference>
<organism evidence="2 3">
    <name type="scientific">Anaerobaca lacustris</name>
    <dbReference type="NCBI Taxonomy" id="3044600"/>
    <lineage>
        <taxon>Bacteria</taxon>
        <taxon>Pseudomonadati</taxon>
        <taxon>Planctomycetota</taxon>
        <taxon>Phycisphaerae</taxon>
        <taxon>Sedimentisphaerales</taxon>
        <taxon>Anaerobacaceae</taxon>
        <taxon>Anaerobaca</taxon>
    </lineage>
</organism>
<reference evidence="2" key="1">
    <citation type="submission" date="2023-05" db="EMBL/GenBank/DDBJ databases">
        <title>Anaerotaeda fermentans gen. nov., sp. nov., a novel anaerobic planctomycete of the new family within the order Sedimentisphaerales isolated from Taman Peninsula, Russia.</title>
        <authorList>
            <person name="Khomyakova M.A."/>
            <person name="Merkel A.Y."/>
            <person name="Slobodkin A.I."/>
        </authorList>
    </citation>
    <scope>NUCLEOTIDE SEQUENCE</scope>
    <source>
        <strain evidence="2">M17dextr</strain>
    </source>
</reference>
<evidence type="ECO:0000313" key="2">
    <source>
        <dbReference type="EMBL" id="MDI6447520.1"/>
    </source>
</evidence>
<dbReference type="SUPFAM" id="SSF54523">
    <property type="entry name" value="Pili subunits"/>
    <property type="match status" value="1"/>
</dbReference>
<keyword evidence="1" id="KW-1133">Transmembrane helix</keyword>
<comment type="caution">
    <text evidence="2">The sequence shown here is derived from an EMBL/GenBank/DDBJ whole genome shotgun (WGS) entry which is preliminary data.</text>
</comment>
<dbReference type="AlphaFoldDB" id="A0AAW6TS43"/>
<protein>
    <submittedName>
        <fullName evidence="2">Type II secretion system protein</fullName>
    </submittedName>
</protein>
<dbReference type="PANTHER" id="PTHR30093">
    <property type="entry name" value="GENERAL SECRETION PATHWAY PROTEIN G"/>
    <property type="match status" value="1"/>
</dbReference>
<evidence type="ECO:0000313" key="3">
    <source>
        <dbReference type="Proteomes" id="UP001431776"/>
    </source>
</evidence>
<keyword evidence="3" id="KW-1185">Reference proteome</keyword>
<dbReference type="Gene3D" id="3.30.700.10">
    <property type="entry name" value="Glycoprotein, Type 4 Pilin"/>
    <property type="match status" value="1"/>
</dbReference>
<dbReference type="Proteomes" id="UP001431776">
    <property type="component" value="Unassembled WGS sequence"/>
</dbReference>
<keyword evidence="1" id="KW-0472">Membrane</keyword>
<dbReference type="PANTHER" id="PTHR30093:SF2">
    <property type="entry name" value="TYPE II SECRETION SYSTEM PROTEIN H"/>
    <property type="match status" value="1"/>
</dbReference>
<proteinExistence type="predicted"/>
<dbReference type="Pfam" id="PF07963">
    <property type="entry name" value="N_methyl"/>
    <property type="match status" value="1"/>
</dbReference>
<dbReference type="NCBIfam" id="TIGR02532">
    <property type="entry name" value="IV_pilin_GFxxxE"/>
    <property type="match status" value="1"/>
</dbReference>
<feature type="transmembrane region" description="Helical" evidence="1">
    <location>
        <begin position="12"/>
        <end position="31"/>
    </location>
</feature>
<keyword evidence="1" id="KW-0812">Transmembrane</keyword>
<dbReference type="InterPro" id="IPR045584">
    <property type="entry name" value="Pilin-like"/>
</dbReference>